<proteinExistence type="predicted"/>
<sequence length="70" mass="7889">MYSRFNRIIGVFILARASCETVNIDRIRDGTVCPDCDAPLERGHHKDRPALVCRQCGVPRVVSYPVSDSR</sequence>
<reference evidence="1 2" key="1">
    <citation type="submission" date="2018-10" db="EMBL/GenBank/DDBJ databases">
        <title>Natrarchaeobius chitinivorans gen. nov., sp. nov., and Natrarchaeobius haloalkaliphilus sp. nov., alkaliphilic, chitin-utilizing haloarchaea from hypersaline alkaline lakes.</title>
        <authorList>
            <person name="Sorokin D.Y."/>
            <person name="Elcheninov A.G."/>
            <person name="Kostrikina N.A."/>
            <person name="Bale N.J."/>
            <person name="Sinninghe Damste J.S."/>
            <person name="Khijniak T.V."/>
            <person name="Kublanov I.V."/>
            <person name="Toshchakov S.V."/>
        </authorList>
    </citation>
    <scope>NUCLEOTIDE SEQUENCE [LARGE SCALE GENOMIC DNA]</scope>
    <source>
        <strain evidence="1 2">AArcht-Sl</strain>
    </source>
</reference>
<organism evidence="1 2">
    <name type="scientific">Natrarchaeobius halalkaliphilus</name>
    <dbReference type="NCBI Taxonomy" id="1679091"/>
    <lineage>
        <taxon>Archaea</taxon>
        <taxon>Methanobacteriati</taxon>
        <taxon>Methanobacteriota</taxon>
        <taxon>Stenosarchaea group</taxon>
        <taxon>Halobacteria</taxon>
        <taxon>Halobacteriales</taxon>
        <taxon>Natrialbaceae</taxon>
        <taxon>Natrarchaeobius</taxon>
    </lineage>
</organism>
<evidence type="ECO:0000313" key="2">
    <source>
        <dbReference type="Proteomes" id="UP000273828"/>
    </source>
</evidence>
<gene>
    <name evidence="1" type="ORF">EA462_12730</name>
</gene>
<comment type="caution">
    <text evidence="1">The sequence shown here is derived from an EMBL/GenBank/DDBJ whole genome shotgun (WGS) entry which is preliminary data.</text>
</comment>
<name>A0A3N6LQI4_9EURY</name>
<dbReference type="EMBL" id="REFY01000004">
    <property type="protein sequence ID" value="RQG89224.1"/>
    <property type="molecule type" value="Genomic_DNA"/>
</dbReference>
<dbReference type="AlphaFoldDB" id="A0A3N6LQI4"/>
<keyword evidence="2" id="KW-1185">Reference proteome</keyword>
<protein>
    <submittedName>
        <fullName evidence="1">Uncharacterized protein</fullName>
    </submittedName>
</protein>
<accession>A0A3N6LQI4</accession>
<dbReference type="Proteomes" id="UP000273828">
    <property type="component" value="Unassembled WGS sequence"/>
</dbReference>
<evidence type="ECO:0000313" key="1">
    <source>
        <dbReference type="EMBL" id="RQG89224.1"/>
    </source>
</evidence>